<evidence type="ECO:0000256" key="2">
    <source>
        <dbReference type="ARBA" id="ARBA00023315"/>
    </source>
</evidence>
<keyword evidence="3" id="KW-0175">Coiled coil</keyword>
<dbReference type="InterPro" id="IPR051016">
    <property type="entry name" value="Diverse_Substrate_AcTransf"/>
</dbReference>
<keyword evidence="1" id="KW-0808">Transferase</keyword>
<dbReference type="PANTHER" id="PTHR10545">
    <property type="entry name" value="DIAMINE N-ACETYLTRANSFERASE"/>
    <property type="match status" value="1"/>
</dbReference>
<feature type="domain" description="N-acetyltransferase" evidence="5">
    <location>
        <begin position="3"/>
        <end position="149"/>
    </location>
</feature>
<dbReference type="Pfam" id="PF00583">
    <property type="entry name" value="Acetyltransf_1"/>
    <property type="match status" value="1"/>
</dbReference>
<keyword evidence="4" id="KW-0472">Membrane</keyword>
<reference evidence="6 7" key="1">
    <citation type="journal article" date="2023" name="Microbiol. Resour. Announc.">
        <title>Complete Genome Sequence of Imperialibacter roseus strain P4T.</title>
        <authorList>
            <person name="Tizabi D.R."/>
            <person name="Bachvaroff T."/>
            <person name="Hill R.T."/>
        </authorList>
    </citation>
    <scope>NUCLEOTIDE SEQUENCE [LARGE SCALE GENOMIC DNA]</scope>
    <source>
        <strain evidence="6 7">P4T</strain>
    </source>
</reference>
<keyword evidence="4" id="KW-1133">Transmembrane helix</keyword>
<evidence type="ECO:0000256" key="4">
    <source>
        <dbReference type="SAM" id="Phobius"/>
    </source>
</evidence>
<dbReference type="PROSITE" id="PS51186">
    <property type="entry name" value="GNAT"/>
    <property type="match status" value="1"/>
</dbReference>
<dbReference type="RefSeq" id="WP_317489421.1">
    <property type="nucleotide sequence ID" value="NZ_CP136051.1"/>
</dbReference>
<dbReference type="Gene3D" id="3.40.630.30">
    <property type="match status" value="1"/>
</dbReference>
<evidence type="ECO:0000256" key="1">
    <source>
        <dbReference type="ARBA" id="ARBA00022679"/>
    </source>
</evidence>
<dbReference type="EMBL" id="CP136051">
    <property type="protein sequence ID" value="WOK06716.1"/>
    <property type="molecule type" value="Genomic_DNA"/>
</dbReference>
<accession>A0ABZ0IQ85</accession>
<proteinExistence type="predicted"/>
<keyword evidence="4" id="KW-0812">Transmembrane</keyword>
<protein>
    <submittedName>
        <fullName evidence="6">GNAT family N-acetyltransferase</fullName>
    </submittedName>
</protein>
<gene>
    <name evidence="6" type="ORF">RT717_26955</name>
</gene>
<dbReference type="Proteomes" id="UP001302349">
    <property type="component" value="Chromosome"/>
</dbReference>
<evidence type="ECO:0000313" key="6">
    <source>
        <dbReference type="EMBL" id="WOK06716.1"/>
    </source>
</evidence>
<evidence type="ECO:0000256" key="3">
    <source>
        <dbReference type="SAM" id="Coils"/>
    </source>
</evidence>
<feature type="transmembrane region" description="Helical" evidence="4">
    <location>
        <begin position="50"/>
        <end position="70"/>
    </location>
</feature>
<organism evidence="6 7">
    <name type="scientific">Imperialibacter roseus</name>
    <dbReference type="NCBI Taxonomy" id="1324217"/>
    <lineage>
        <taxon>Bacteria</taxon>
        <taxon>Pseudomonadati</taxon>
        <taxon>Bacteroidota</taxon>
        <taxon>Cytophagia</taxon>
        <taxon>Cytophagales</taxon>
        <taxon>Flammeovirgaceae</taxon>
        <taxon>Imperialibacter</taxon>
    </lineage>
</organism>
<dbReference type="InterPro" id="IPR016181">
    <property type="entry name" value="Acyl_CoA_acyltransferase"/>
</dbReference>
<sequence>MEVNIREGIAEDLPQVLKLVKELAEYEKALHEVNNSVDKMEEDGFGEHPVFGFFVAEKGATIIGIALYYYRYSTWKGKRIYLEDIVVTQSERGSGIGKQLFDATIRKGKETNCTGMMWQVLDWNEPAINFYKKYGARFDNGWLNCHLDF</sequence>
<name>A0ABZ0IQ85_9BACT</name>
<feature type="coiled-coil region" evidence="3">
    <location>
        <begin position="16"/>
        <end position="43"/>
    </location>
</feature>
<dbReference type="PANTHER" id="PTHR10545:SF29">
    <property type="entry name" value="GH14572P-RELATED"/>
    <property type="match status" value="1"/>
</dbReference>
<evidence type="ECO:0000313" key="7">
    <source>
        <dbReference type="Proteomes" id="UP001302349"/>
    </source>
</evidence>
<keyword evidence="7" id="KW-1185">Reference proteome</keyword>
<dbReference type="CDD" id="cd04301">
    <property type="entry name" value="NAT_SF"/>
    <property type="match status" value="1"/>
</dbReference>
<dbReference type="InterPro" id="IPR000182">
    <property type="entry name" value="GNAT_dom"/>
</dbReference>
<keyword evidence="2" id="KW-0012">Acyltransferase</keyword>
<evidence type="ECO:0000259" key="5">
    <source>
        <dbReference type="PROSITE" id="PS51186"/>
    </source>
</evidence>
<dbReference type="SUPFAM" id="SSF55729">
    <property type="entry name" value="Acyl-CoA N-acyltransferases (Nat)"/>
    <property type="match status" value="1"/>
</dbReference>